<feature type="transmembrane region" description="Helical" evidence="1">
    <location>
        <begin position="59"/>
        <end position="76"/>
    </location>
</feature>
<keyword evidence="3" id="KW-1185">Reference proteome</keyword>
<keyword evidence="1" id="KW-0472">Membrane</keyword>
<reference evidence="2 3" key="1">
    <citation type="journal article" date="2018" name="Mol. Biol. Evol.">
        <title>Analysis of the draft genome of the red seaweed Gracilariopsis chorda provides insights into genome size evolution in Rhodophyta.</title>
        <authorList>
            <person name="Lee J."/>
            <person name="Yang E.C."/>
            <person name="Graf L."/>
            <person name="Yang J.H."/>
            <person name="Qiu H."/>
            <person name="Zel Zion U."/>
            <person name="Chan C.X."/>
            <person name="Stephens T.G."/>
            <person name="Weber A.P.M."/>
            <person name="Boo G.H."/>
            <person name="Boo S.M."/>
            <person name="Kim K.M."/>
            <person name="Shin Y."/>
            <person name="Jung M."/>
            <person name="Lee S.J."/>
            <person name="Yim H.S."/>
            <person name="Lee J.H."/>
            <person name="Bhattacharya D."/>
            <person name="Yoon H.S."/>
        </authorList>
    </citation>
    <scope>NUCLEOTIDE SEQUENCE [LARGE SCALE GENOMIC DNA]</scope>
    <source>
        <strain evidence="2 3">SKKU-2015</strain>
        <tissue evidence="2">Whole body</tissue>
    </source>
</reference>
<accession>A0A2V3IYR8</accession>
<dbReference type="EMBL" id="NBIV01000026">
    <property type="protein sequence ID" value="PXF47284.1"/>
    <property type="molecule type" value="Genomic_DNA"/>
</dbReference>
<dbReference type="AlphaFoldDB" id="A0A2V3IYR8"/>
<keyword evidence="1" id="KW-1133">Transmembrane helix</keyword>
<evidence type="ECO:0000313" key="3">
    <source>
        <dbReference type="Proteomes" id="UP000247409"/>
    </source>
</evidence>
<proteinExistence type="predicted"/>
<keyword evidence="1" id="KW-0812">Transmembrane</keyword>
<comment type="caution">
    <text evidence="2">The sequence shown here is derived from an EMBL/GenBank/DDBJ whole genome shotgun (WGS) entry which is preliminary data.</text>
</comment>
<protein>
    <submittedName>
        <fullName evidence="2">Uncharacterized protein</fullName>
    </submittedName>
</protein>
<gene>
    <name evidence="2" type="ORF">BWQ96_02897</name>
</gene>
<dbReference type="Proteomes" id="UP000247409">
    <property type="component" value="Unassembled WGS sequence"/>
</dbReference>
<name>A0A2V3IYR8_9FLOR</name>
<evidence type="ECO:0000256" key="1">
    <source>
        <dbReference type="SAM" id="Phobius"/>
    </source>
</evidence>
<organism evidence="2 3">
    <name type="scientific">Gracilariopsis chorda</name>
    <dbReference type="NCBI Taxonomy" id="448386"/>
    <lineage>
        <taxon>Eukaryota</taxon>
        <taxon>Rhodophyta</taxon>
        <taxon>Florideophyceae</taxon>
        <taxon>Rhodymeniophycidae</taxon>
        <taxon>Gracilariales</taxon>
        <taxon>Gracilariaceae</taxon>
        <taxon>Gracilariopsis</taxon>
    </lineage>
</organism>
<evidence type="ECO:0000313" key="2">
    <source>
        <dbReference type="EMBL" id="PXF47284.1"/>
    </source>
</evidence>
<sequence length="80" mass="9232">MKKNNSNFVFTPRTALGVILGTERRRDGNLRNLLDVLFFPYDESKLIEVRAYKASCSSSLLFCFILLLLAPFVRFIPMSR</sequence>